<name>A0A804R5G2_MAIZE</name>
<protein>
    <submittedName>
        <fullName evidence="3">Uncharacterized protein</fullName>
    </submittedName>
</protein>
<keyword evidence="2" id="KW-0812">Transmembrane</keyword>
<feature type="compositionally biased region" description="Low complexity" evidence="1">
    <location>
        <begin position="207"/>
        <end position="216"/>
    </location>
</feature>
<dbReference type="InterPro" id="IPR040339">
    <property type="entry name" value="At1g16860-like"/>
</dbReference>
<dbReference type="AlphaFoldDB" id="A0A804R5G2"/>
<feature type="transmembrane region" description="Helical" evidence="2">
    <location>
        <begin position="12"/>
        <end position="30"/>
    </location>
</feature>
<evidence type="ECO:0000313" key="4">
    <source>
        <dbReference type="Proteomes" id="UP000007305"/>
    </source>
</evidence>
<evidence type="ECO:0000313" key="3">
    <source>
        <dbReference type="EnsemblPlants" id="Zm00001eb387450_P001"/>
    </source>
</evidence>
<feature type="compositionally biased region" description="Basic residues" evidence="1">
    <location>
        <begin position="219"/>
        <end position="230"/>
    </location>
</feature>
<dbReference type="InParanoid" id="A0A804R5G2"/>
<reference evidence="3" key="2">
    <citation type="submission" date="2019-07" db="EMBL/GenBank/DDBJ databases">
        <authorList>
            <person name="Seetharam A."/>
            <person name="Woodhouse M."/>
            <person name="Cannon E."/>
        </authorList>
    </citation>
    <scope>NUCLEOTIDE SEQUENCE [LARGE SCALE GENOMIC DNA]</scope>
    <source>
        <strain evidence="3">cv. B73</strain>
    </source>
</reference>
<feature type="compositionally biased region" description="Basic residues" evidence="1">
    <location>
        <begin position="197"/>
        <end position="206"/>
    </location>
</feature>
<evidence type="ECO:0000256" key="1">
    <source>
        <dbReference type="SAM" id="MobiDB-lite"/>
    </source>
</evidence>
<dbReference type="PANTHER" id="PTHR33709:SF17">
    <property type="entry name" value="UBIQUITIN-SPECIFIC PROTEASE FAMILY C19-RELATED PROTEIN"/>
    <property type="match status" value="1"/>
</dbReference>
<feature type="region of interest" description="Disordered" evidence="1">
    <location>
        <begin position="158"/>
        <end position="284"/>
    </location>
</feature>
<keyword evidence="2" id="KW-0472">Membrane</keyword>
<accession>A0A804R5G2</accession>
<evidence type="ECO:0000256" key="2">
    <source>
        <dbReference type="SAM" id="Phobius"/>
    </source>
</evidence>
<proteinExistence type="predicted"/>
<reference evidence="3" key="3">
    <citation type="submission" date="2021-05" db="UniProtKB">
        <authorList>
            <consortium name="EnsemblPlants"/>
        </authorList>
    </citation>
    <scope>IDENTIFICATION</scope>
    <source>
        <strain evidence="3">cv. B73</strain>
    </source>
</reference>
<feature type="compositionally biased region" description="Basic and acidic residues" evidence="1">
    <location>
        <begin position="158"/>
        <end position="167"/>
    </location>
</feature>
<dbReference type="PANTHER" id="PTHR33709">
    <property type="entry name" value="OSJNBA0035M09.9 PROTEIN"/>
    <property type="match status" value="1"/>
</dbReference>
<gene>
    <name evidence="3" type="primary">LOC103638752</name>
</gene>
<dbReference type="EnsemblPlants" id="Zm00001eb387450_T001">
    <property type="protein sequence ID" value="Zm00001eb387450_P001"/>
    <property type="gene ID" value="Zm00001eb387450"/>
</dbReference>
<keyword evidence="4" id="KW-1185">Reference proteome</keyword>
<dbReference type="Gramene" id="Zm00001eb387450_T001">
    <property type="protein sequence ID" value="Zm00001eb387450_P001"/>
    <property type="gene ID" value="Zm00001eb387450"/>
</dbReference>
<keyword evidence="2" id="KW-1133">Transmembrane helix</keyword>
<dbReference type="Proteomes" id="UP000007305">
    <property type="component" value="Chromosome 9"/>
</dbReference>
<organism evidence="3 4">
    <name type="scientific">Zea mays</name>
    <name type="common">Maize</name>
    <dbReference type="NCBI Taxonomy" id="4577"/>
    <lineage>
        <taxon>Eukaryota</taxon>
        <taxon>Viridiplantae</taxon>
        <taxon>Streptophyta</taxon>
        <taxon>Embryophyta</taxon>
        <taxon>Tracheophyta</taxon>
        <taxon>Spermatophyta</taxon>
        <taxon>Magnoliopsida</taxon>
        <taxon>Liliopsida</taxon>
        <taxon>Poales</taxon>
        <taxon>Poaceae</taxon>
        <taxon>PACMAD clade</taxon>
        <taxon>Panicoideae</taxon>
        <taxon>Andropogonodae</taxon>
        <taxon>Andropogoneae</taxon>
        <taxon>Tripsacinae</taxon>
        <taxon>Zea</taxon>
    </lineage>
</organism>
<feature type="compositionally biased region" description="Basic residues" evidence="1">
    <location>
        <begin position="253"/>
        <end position="268"/>
    </location>
</feature>
<reference evidence="4" key="1">
    <citation type="journal article" date="2009" name="Science">
        <title>The B73 maize genome: complexity, diversity, and dynamics.</title>
        <authorList>
            <person name="Schnable P.S."/>
            <person name="Ware D."/>
            <person name="Fulton R.S."/>
            <person name="Stein J.C."/>
            <person name="Wei F."/>
            <person name="Pasternak S."/>
            <person name="Liang C."/>
            <person name="Zhang J."/>
            <person name="Fulton L."/>
            <person name="Graves T.A."/>
            <person name="Minx P."/>
            <person name="Reily A.D."/>
            <person name="Courtney L."/>
            <person name="Kruchowski S.S."/>
            <person name="Tomlinson C."/>
            <person name="Strong C."/>
            <person name="Delehaunty K."/>
            <person name="Fronick C."/>
            <person name="Courtney B."/>
            <person name="Rock S.M."/>
            <person name="Belter E."/>
            <person name="Du F."/>
            <person name="Kim K."/>
            <person name="Abbott R.M."/>
            <person name="Cotton M."/>
            <person name="Levy A."/>
            <person name="Marchetto P."/>
            <person name="Ochoa K."/>
            <person name="Jackson S.M."/>
            <person name="Gillam B."/>
            <person name="Chen W."/>
            <person name="Yan L."/>
            <person name="Higginbotham J."/>
            <person name="Cardenas M."/>
            <person name="Waligorski J."/>
            <person name="Applebaum E."/>
            <person name="Phelps L."/>
            <person name="Falcone J."/>
            <person name="Kanchi K."/>
            <person name="Thane T."/>
            <person name="Scimone A."/>
            <person name="Thane N."/>
            <person name="Henke J."/>
            <person name="Wang T."/>
            <person name="Ruppert J."/>
            <person name="Shah N."/>
            <person name="Rotter K."/>
            <person name="Hodges J."/>
            <person name="Ingenthron E."/>
            <person name="Cordes M."/>
            <person name="Kohlberg S."/>
            <person name="Sgro J."/>
            <person name="Delgado B."/>
            <person name="Mead K."/>
            <person name="Chinwalla A."/>
            <person name="Leonard S."/>
            <person name="Crouse K."/>
            <person name="Collura K."/>
            <person name="Kudrna D."/>
            <person name="Currie J."/>
            <person name="He R."/>
            <person name="Angelova A."/>
            <person name="Rajasekar S."/>
            <person name="Mueller T."/>
            <person name="Lomeli R."/>
            <person name="Scara G."/>
            <person name="Ko A."/>
            <person name="Delaney K."/>
            <person name="Wissotski M."/>
            <person name="Lopez G."/>
            <person name="Campos D."/>
            <person name="Braidotti M."/>
            <person name="Ashley E."/>
            <person name="Golser W."/>
            <person name="Kim H."/>
            <person name="Lee S."/>
            <person name="Lin J."/>
            <person name="Dujmic Z."/>
            <person name="Kim W."/>
            <person name="Talag J."/>
            <person name="Zuccolo A."/>
            <person name="Fan C."/>
            <person name="Sebastian A."/>
            <person name="Kramer M."/>
            <person name="Spiegel L."/>
            <person name="Nascimento L."/>
            <person name="Zutavern T."/>
            <person name="Miller B."/>
            <person name="Ambroise C."/>
            <person name="Muller S."/>
            <person name="Spooner W."/>
            <person name="Narechania A."/>
            <person name="Ren L."/>
            <person name="Wei S."/>
            <person name="Kumari S."/>
            <person name="Faga B."/>
            <person name="Levy M.J."/>
            <person name="McMahan L."/>
            <person name="Van Buren P."/>
            <person name="Vaughn M.W."/>
            <person name="Ying K."/>
            <person name="Yeh C.-T."/>
            <person name="Emrich S.J."/>
            <person name="Jia Y."/>
            <person name="Kalyanaraman A."/>
            <person name="Hsia A.-P."/>
            <person name="Barbazuk W.B."/>
            <person name="Baucom R.S."/>
            <person name="Brutnell T.P."/>
            <person name="Carpita N.C."/>
            <person name="Chaparro C."/>
            <person name="Chia J.-M."/>
            <person name="Deragon J.-M."/>
            <person name="Estill J.C."/>
            <person name="Fu Y."/>
            <person name="Jeddeloh J.A."/>
            <person name="Han Y."/>
            <person name="Lee H."/>
            <person name="Li P."/>
            <person name="Lisch D.R."/>
            <person name="Liu S."/>
            <person name="Liu Z."/>
            <person name="Nagel D.H."/>
            <person name="McCann M.C."/>
            <person name="SanMiguel P."/>
            <person name="Myers A.M."/>
            <person name="Nettleton D."/>
            <person name="Nguyen J."/>
            <person name="Penning B.W."/>
            <person name="Ponnala L."/>
            <person name="Schneider K.L."/>
            <person name="Schwartz D.C."/>
            <person name="Sharma A."/>
            <person name="Soderlund C."/>
            <person name="Springer N.M."/>
            <person name="Sun Q."/>
            <person name="Wang H."/>
            <person name="Waterman M."/>
            <person name="Westerman R."/>
            <person name="Wolfgruber T.K."/>
            <person name="Yang L."/>
            <person name="Yu Y."/>
            <person name="Zhang L."/>
            <person name="Zhou S."/>
            <person name="Zhu Q."/>
            <person name="Bennetzen J.L."/>
            <person name="Dawe R.K."/>
            <person name="Jiang J."/>
            <person name="Jiang N."/>
            <person name="Presting G.G."/>
            <person name="Wessler S.R."/>
            <person name="Aluru S."/>
            <person name="Martienssen R.A."/>
            <person name="Clifton S.W."/>
            <person name="McCombie W.R."/>
            <person name="Wing R.A."/>
            <person name="Wilson R.K."/>
        </authorList>
    </citation>
    <scope>NUCLEOTIDE SEQUENCE [LARGE SCALE GENOMIC DNA]</scope>
    <source>
        <strain evidence="4">cv. B73</strain>
    </source>
</reference>
<sequence>PASLTSTPRREWIGLFFSSFFFLLPFLPLLGSGPRDRRAPAASFGPGRDAPDRERHVRVRPRAGQEAGAAAVVGVGRHAAVHGRGRGALGRARPDVRHRRVAVAGAVAGLLAPQLRPAAPALAVAGVGTAVAALAPGAPGRAVPVPRALSVAGGRVVEEGERQEARRRERGGRGRGGARDGEARRPVRVLRAGGRGGRGRRRRRGLLPRVVAPVGGPRRGGRRGGRRRGGVRVERVPDGGRGGEVLPPVPRYGVRRPRRGHAHRRARQDHRASYLRSPPPGCQFPRRRQARVTNFYISDRNSGKRFYVRAGESALITPMIKQKTISFDGDKKDASQNLKRLLATNELSCNGDLTVKEGLIREGDTASVIGILKKHHACDIVDAPAGVVTTGCQLIRCMFPVFVEGLILIGDEDPDEAVYMV</sequence>